<proteinExistence type="predicted"/>
<sequence>MKSKNIFAIIFIVTFPSICIFIYLFLLSSILESFSSNLHGFKHPRNEEYINYSLIKNNGIIEVFDKYKKITEFNYNVLASNDVYSVRSLIKDKFNFIPGFNIKVKDQIIVIYTSNLIGDEVYKLEPGEIRCFDDLLNAKILKYNNPVGSALEKVFIYLLCMGYFDSKFLILYKYSVLIYSTDGRCVLFNVDLNNLLPSRTGKNTFVAALATTSKTLFFSYYKQMWRYENISLGMFVNSFEDFLNYRKNRKIESLVEADRYYEIKNLIPQTELDYVFDIARKNLLLKL</sequence>
<accession>A0A0F9WJH7</accession>
<dbReference type="EMBL" id="JPQZ01000001">
    <property type="protein sequence ID" value="KKO76685.1"/>
    <property type="molecule type" value="Genomic_DNA"/>
</dbReference>
<protein>
    <submittedName>
        <fullName evidence="2">Uncharacterized protein</fullName>
    </submittedName>
</protein>
<evidence type="ECO:0000313" key="2">
    <source>
        <dbReference type="EMBL" id="KKO76685.1"/>
    </source>
</evidence>
<organism evidence="2 3">
    <name type="scientific">Vairimorpha ceranae</name>
    <dbReference type="NCBI Taxonomy" id="40302"/>
    <lineage>
        <taxon>Eukaryota</taxon>
        <taxon>Fungi</taxon>
        <taxon>Fungi incertae sedis</taxon>
        <taxon>Microsporidia</taxon>
        <taxon>Nosematidae</taxon>
        <taxon>Vairimorpha</taxon>
    </lineage>
</organism>
<dbReference type="RefSeq" id="XP_024332427.1">
    <property type="nucleotide sequence ID" value="XM_024473573.1"/>
</dbReference>
<dbReference type="VEuPathDB" id="MicrosporidiaDB:NCER_100097"/>
<keyword evidence="1" id="KW-0472">Membrane</keyword>
<name>A0A0F9WJH7_9MICR</name>
<dbReference type="Proteomes" id="UP000034350">
    <property type="component" value="Unassembled WGS sequence"/>
</dbReference>
<gene>
    <name evidence="2" type="ORF">AAJ76_1000129125</name>
</gene>
<dbReference type="GeneID" id="36318467"/>
<evidence type="ECO:0000313" key="3">
    <source>
        <dbReference type="Proteomes" id="UP000034350"/>
    </source>
</evidence>
<keyword evidence="3" id="KW-1185">Reference proteome</keyword>
<comment type="caution">
    <text evidence="2">The sequence shown here is derived from an EMBL/GenBank/DDBJ whole genome shotgun (WGS) entry which is preliminary data.</text>
</comment>
<keyword evidence="1" id="KW-0812">Transmembrane</keyword>
<evidence type="ECO:0000256" key="1">
    <source>
        <dbReference type="SAM" id="Phobius"/>
    </source>
</evidence>
<dbReference type="AlphaFoldDB" id="A0A0F9WJH7"/>
<dbReference type="VEuPathDB" id="MicrosporidiaDB:AAJ76_1000129125"/>
<feature type="transmembrane region" description="Helical" evidence="1">
    <location>
        <begin position="6"/>
        <end position="26"/>
    </location>
</feature>
<reference evidence="2 3" key="1">
    <citation type="journal article" date="2015" name="Environ. Microbiol.">
        <title>Genome analyses suggest the presence of polyploidy and recent human-driven expansions in eight global populations of the honeybee pathogen Nosema ceranae.</title>
        <authorList>
            <person name="Pelin A."/>
            <person name="Selman M."/>
            <person name="Aris-Brosou S."/>
            <person name="Farinelli L."/>
            <person name="Corradi N."/>
        </authorList>
    </citation>
    <scope>NUCLEOTIDE SEQUENCE [LARGE SCALE GENOMIC DNA]</scope>
    <source>
        <strain evidence="2 3">PA08 1199</strain>
    </source>
</reference>
<dbReference type="VEuPathDB" id="MicrosporidiaDB:G9O61_00g002300"/>
<keyword evidence="1" id="KW-1133">Transmembrane helix</keyword>